<feature type="transmembrane region" description="Helical" evidence="9">
    <location>
        <begin position="268"/>
        <end position="284"/>
    </location>
</feature>
<dbReference type="SMART" id="SM00382">
    <property type="entry name" value="AAA"/>
    <property type="match status" value="1"/>
</dbReference>
<dbReference type="InterPro" id="IPR027417">
    <property type="entry name" value="P-loop_NTPase"/>
</dbReference>
<evidence type="ECO:0000256" key="7">
    <source>
        <dbReference type="ARBA" id="ARBA00022989"/>
    </source>
</evidence>
<dbReference type="PANTHER" id="PTHR24221:SF654">
    <property type="entry name" value="ATP-BINDING CASSETTE SUB-FAMILY B MEMBER 6"/>
    <property type="match status" value="1"/>
</dbReference>
<dbReference type="PROSITE" id="PS50893">
    <property type="entry name" value="ABC_TRANSPORTER_2"/>
    <property type="match status" value="1"/>
</dbReference>
<dbReference type="GO" id="GO:0005524">
    <property type="term" value="F:ATP binding"/>
    <property type="evidence" value="ECO:0007669"/>
    <property type="project" value="UniProtKB-KW"/>
</dbReference>
<dbReference type="InterPro" id="IPR036640">
    <property type="entry name" value="ABC1_TM_sf"/>
</dbReference>
<dbReference type="GO" id="GO:0005886">
    <property type="term" value="C:plasma membrane"/>
    <property type="evidence" value="ECO:0007669"/>
    <property type="project" value="UniProtKB-SubCell"/>
</dbReference>
<feature type="domain" description="ABC transporter" evidence="10">
    <location>
        <begin position="358"/>
        <end position="581"/>
    </location>
</feature>
<keyword evidence="8 9" id="KW-0472">Membrane</keyword>
<evidence type="ECO:0000313" key="12">
    <source>
        <dbReference type="EMBL" id="ADZ90523.1"/>
    </source>
</evidence>
<dbReference type="KEGG" id="mme:Marme_1250"/>
<keyword evidence="3" id="KW-1003">Cell membrane</keyword>
<dbReference type="AlphaFoldDB" id="F2JUV8"/>
<reference evidence="12 13" key="1">
    <citation type="journal article" date="2012" name="Stand. Genomic Sci.">
        <title>Complete genome sequence of the melanogenic marine bacterium Marinomonas mediterranea type strain (MMB-1(T)).</title>
        <authorList>
            <person name="Lucas-Elio P."/>
            <person name="Goodwin L."/>
            <person name="Woyke T."/>
            <person name="Pitluck S."/>
            <person name="Nolan M."/>
            <person name="Kyrpides N.C."/>
            <person name="Detter J.C."/>
            <person name="Copeland A."/>
            <person name="Teshima H."/>
            <person name="Bruce D."/>
            <person name="Detter C."/>
            <person name="Tapia R."/>
            <person name="Han S."/>
            <person name="Land M.L."/>
            <person name="Ivanova N."/>
            <person name="Mikhailova N."/>
            <person name="Johnston A.W."/>
            <person name="Sanchez-Amat A."/>
        </authorList>
    </citation>
    <scope>NUCLEOTIDE SEQUENCE [LARGE SCALE GENOMIC DNA]</scope>
    <source>
        <strain evidence="13">ATCC 700492 / JCM 21426 / NBRC 103028 / MMB-1</strain>
    </source>
</reference>
<dbReference type="SUPFAM" id="SSF90123">
    <property type="entry name" value="ABC transporter transmembrane region"/>
    <property type="match status" value="1"/>
</dbReference>
<dbReference type="InterPro" id="IPR003593">
    <property type="entry name" value="AAA+_ATPase"/>
</dbReference>
<feature type="transmembrane region" description="Helical" evidence="9">
    <location>
        <begin position="78"/>
        <end position="101"/>
    </location>
</feature>
<dbReference type="GO" id="GO:0140359">
    <property type="term" value="F:ABC-type transporter activity"/>
    <property type="evidence" value="ECO:0007669"/>
    <property type="project" value="InterPro"/>
</dbReference>
<proteinExistence type="predicted"/>
<dbReference type="STRING" id="717774.Marme_1250"/>
<keyword evidence="4 9" id="KW-0812">Transmembrane</keyword>
<dbReference type="PROSITE" id="PS50929">
    <property type="entry name" value="ABC_TM1F"/>
    <property type="match status" value="1"/>
</dbReference>
<dbReference type="Proteomes" id="UP000001062">
    <property type="component" value="Chromosome"/>
</dbReference>
<protein>
    <submittedName>
        <fullName evidence="12">Xenobiotic-transporting ATPase</fullName>
    </submittedName>
</protein>
<evidence type="ECO:0000256" key="1">
    <source>
        <dbReference type="ARBA" id="ARBA00004651"/>
    </source>
</evidence>
<feature type="transmembrane region" description="Helical" evidence="9">
    <location>
        <begin position="182"/>
        <end position="200"/>
    </location>
</feature>
<evidence type="ECO:0000256" key="4">
    <source>
        <dbReference type="ARBA" id="ARBA00022692"/>
    </source>
</evidence>
<dbReference type="InterPro" id="IPR017871">
    <property type="entry name" value="ABC_transporter-like_CS"/>
</dbReference>
<evidence type="ECO:0000256" key="8">
    <source>
        <dbReference type="ARBA" id="ARBA00023136"/>
    </source>
</evidence>
<keyword evidence="6" id="KW-0067">ATP-binding</keyword>
<dbReference type="Gene3D" id="1.20.1560.10">
    <property type="entry name" value="ABC transporter type 1, transmembrane domain"/>
    <property type="match status" value="1"/>
</dbReference>
<keyword evidence="13" id="KW-1185">Reference proteome</keyword>
<dbReference type="InterPro" id="IPR039421">
    <property type="entry name" value="Type_1_exporter"/>
</dbReference>
<feature type="domain" description="ABC transmembrane type-1" evidence="11">
    <location>
        <begin position="25"/>
        <end position="322"/>
    </location>
</feature>
<keyword evidence="5" id="KW-0547">Nucleotide-binding</keyword>
<keyword evidence="7 9" id="KW-1133">Transmembrane helix</keyword>
<evidence type="ECO:0000313" key="13">
    <source>
        <dbReference type="Proteomes" id="UP000001062"/>
    </source>
</evidence>
<dbReference type="Gene3D" id="3.40.50.300">
    <property type="entry name" value="P-loop containing nucleotide triphosphate hydrolases"/>
    <property type="match status" value="1"/>
</dbReference>
<dbReference type="PATRIC" id="fig|717774.3.peg.1298"/>
<dbReference type="eggNOG" id="COG1132">
    <property type="taxonomic scope" value="Bacteria"/>
</dbReference>
<sequence length="581" mass="64735">MDHKTRILISAFLKFFKFAPSSLTLVFLLMLVQGITSGVGLLLIIPLLQVIGLDVGGMQENVFSNALNNLFSLLNIELSLISVLAFYIAVVTIIASLRLALTVQSSQIQQAYITHLRQELYTLVLKSRWSFITQRKMSDFTHGLTAQVQSLGHSSFLILQLINQLTLTTVMVGLAFLMSWKLTMVAMGCAMCLLVSLRAINKQALQSGNQHLVSNKGIFQLITEQLASLKMIKSYSNEDYCIDKLGDLGHQLADQNLKIQRVNAITQWIYLVGAVIIFSILFYFSFEIFAIPISALLLLLIVFSRLLPQISNLQRTFQQLLHHVPSFADIKSITNDCLTHQESLCSSQELPIQLNKRIVVESVTYQYAGKTEAIIDDLSFTIPVNQTVALIGPSGVGKSTTADIISGLLIPNSGKVYIDDVALDSSSSQSWRQNIAYVTQEVYLFNESIKDNLSWSYRETITDQEIWKALQLAAADEFVRSLPDQLDTIVGDRGIRLSGGERQRLALARALLSKPQLLILDEATSALDYKNELKIQEALESLHGRLTVLIIAHRETTIKHADIKIDLGRAKAESTTFSHFS</sequence>
<dbReference type="EMBL" id="CP002583">
    <property type="protein sequence ID" value="ADZ90523.1"/>
    <property type="molecule type" value="Genomic_DNA"/>
</dbReference>
<evidence type="ECO:0000256" key="2">
    <source>
        <dbReference type="ARBA" id="ARBA00022448"/>
    </source>
</evidence>
<name>F2JUV8_MARM1</name>
<dbReference type="OrthoDB" id="9780942at2"/>
<keyword evidence="2" id="KW-0813">Transport</keyword>
<evidence type="ECO:0000259" key="10">
    <source>
        <dbReference type="PROSITE" id="PS50893"/>
    </source>
</evidence>
<comment type="subcellular location">
    <subcellularLocation>
        <location evidence="1">Cell membrane</location>
        <topology evidence="1">Multi-pass membrane protein</topology>
    </subcellularLocation>
</comment>
<dbReference type="PANTHER" id="PTHR24221">
    <property type="entry name" value="ATP-BINDING CASSETTE SUB-FAMILY B"/>
    <property type="match status" value="1"/>
</dbReference>
<dbReference type="RefSeq" id="WP_013660428.1">
    <property type="nucleotide sequence ID" value="NC_015276.1"/>
</dbReference>
<dbReference type="SUPFAM" id="SSF52540">
    <property type="entry name" value="P-loop containing nucleoside triphosphate hydrolases"/>
    <property type="match status" value="1"/>
</dbReference>
<dbReference type="InterPro" id="IPR011527">
    <property type="entry name" value="ABC1_TM_dom"/>
</dbReference>
<evidence type="ECO:0000256" key="5">
    <source>
        <dbReference type="ARBA" id="ARBA00022741"/>
    </source>
</evidence>
<evidence type="ECO:0000256" key="9">
    <source>
        <dbReference type="SAM" id="Phobius"/>
    </source>
</evidence>
<accession>F2JUV8</accession>
<dbReference type="InterPro" id="IPR003439">
    <property type="entry name" value="ABC_transporter-like_ATP-bd"/>
</dbReference>
<feature type="transmembrane region" description="Helical" evidence="9">
    <location>
        <begin position="21"/>
        <end position="48"/>
    </location>
</feature>
<dbReference type="FunFam" id="3.40.50.300:FF:000299">
    <property type="entry name" value="ABC transporter ATP-binding protein/permease"/>
    <property type="match status" value="1"/>
</dbReference>
<dbReference type="GO" id="GO:0016887">
    <property type="term" value="F:ATP hydrolysis activity"/>
    <property type="evidence" value="ECO:0007669"/>
    <property type="project" value="InterPro"/>
</dbReference>
<feature type="transmembrane region" description="Helical" evidence="9">
    <location>
        <begin position="156"/>
        <end position="176"/>
    </location>
</feature>
<organism evidence="12 13">
    <name type="scientific">Marinomonas mediterranea (strain ATCC 700492 / JCM 21426 / NBRC 103028 / MMB-1)</name>
    <dbReference type="NCBI Taxonomy" id="717774"/>
    <lineage>
        <taxon>Bacteria</taxon>
        <taxon>Pseudomonadati</taxon>
        <taxon>Pseudomonadota</taxon>
        <taxon>Gammaproteobacteria</taxon>
        <taxon>Oceanospirillales</taxon>
        <taxon>Oceanospirillaceae</taxon>
        <taxon>Marinomonas</taxon>
    </lineage>
</organism>
<evidence type="ECO:0000259" key="11">
    <source>
        <dbReference type="PROSITE" id="PS50929"/>
    </source>
</evidence>
<evidence type="ECO:0000256" key="6">
    <source>
        <dbReference type="ARBA" id="ARBA00022840"/>
    </source>
</evidence>
<evidence type="ECO:0000256" key="3">
    <source>
        <dbReference type="ARBA" id="ARBA00022475"/>
    </source>
</evidence>
<dbReference type="HOGENOM" id="CLU_000604_84_3_6"/>
<gene>
    <name evidence="12" type="ordered locus">Marme_1250</name>
</gene>
<dbReference type="GO" id="GO:0034040">
    <property type="term" value="F:ATPase-coupled lipid transmembrane transporter activity"/>
    <property type="evidence" value="ECO:0007669"/>
    <property type="project" value="TreeGrafter"/>
</dbReference>
<dbReference type="PROSITE" id="PS00211">
    <property type="entry name" value="ABC_TRANSPORTER_1"/>
    <property type="match status" value="1"/>
</dbReference>
<dbReference type="Pfam" id="PF00005">
    <property type="entry name" value="ABC_tran"/>
    <property type="match status" value="1"/>
</dbReference>
<dbReference type="Pfam" id="PF00664">
    <property type="entry name" value="ABC_membrane"/>
    <property type="match status" value="1"/>
</dbReference>